<organism evidence="8 9">
    <name type="scientific">Daldinia eschscholtzii</name>
    <dbReference type="NCBI Taxonomy" id="292717"/>
    <lineage>
        <taxon>Eukaryota</taxon>
        <taxon>Fungi</taxon>
        <taxon>Dikarya</taxon>
        <taxon>Ascomycota</taxon>
        <taxon>Pezizomycotina</taxon>
        <taxon>Sordariomycetes</taxon>
        <taxon>Xylariomycetidae</taxon>
        <taxon>Xylariales</taxon>
        <taxon>Hypoxylaceae</taxon>
        <taxon>Daldinia</taxon>
    </lineage>
</organism>
<dbReference type="Pfam" id="PF05046">
    <property type="entry name" value="Img2"/>
    <property type="match status" value="1"/>
</dbReference>
<dbReference type="PANTHER" id="PTHR13477:SF0">
    <property type="entry name" value="LARGE RIBOSOMAL SUBUNIT PROTEIN ML49"/>
    <property type="match status" value="1"/>
</dbReference>
<gene>
    <name evidence="8" type="ORF">Daesc_005523</name>
</gene>
<evidence type="ECO:0000313" key="8">
    <source>
        <dbReference type="EMBL" id="KAK6953223.1"/>
    </source>
</evidence>
<keyword evidence="4" id="KW-0496">Mitochondrion</keyword>
<evidence type="ECO:0000313" key="9">
    <source>
        <dbReference type="Proteomes" id="UP001369815"/>
    </source>
</evidence>
<accession>A0AAX6ML94</accession>
<keyword evidence="3" id="KW-0689">Ribosomal protein</keyword>
<dbReference type="GO" id="GO:0006412">
    <property type="term" value="P:translation"/>
    <property type="evidence" value="ECO:0007669"/>
    <property type="project" value="InterPro"/>
</dbReference>
<evidence type="ECO:0000256" key="4">
    <source>
        <dbReference type="ARBA" id="ARBA00023128"/>
    </source>
</evidence>
<evidence type="ECO:0000256" key="2">
    <source>
        <dbReference type="ARBA" id="ARBA00005677"/>
    </source>
</evidence>
<reference evidence="8 9" key="1">
    <citation type="journal article" date="2024" name="Front Chem Biol">
        <title>Unveiling the potential of Daldinia eschscholtzii MFLUCC 19-0629 through bioactivity and bioinformatics studies for enhanced sustainable agriculture production.</title>
        <authorList>
            <person name="Brooks S."/>
            <person name="Weaver J.A."/>
            <person name="Klomchit A."/>
            <person name="Alharthi S.A."/>
            <person name="Onlamun T."/>
            <person name="Nurani R."/>
            <person name="Vong T.K."/>
            <person name="Alberti F."/>
            <person name="Greco C."/>
        </authorList>
    </citation>
    <scope>NUCLEOTIDE SEQUENCE [LARGE SCALE GENOMIC DNA]</scope>
    <source>
        <strain evidence="8">MFLUCC 19-0629</strain>
    </source>
</reference>
<protein>
    <recommendedName>
        <fullName evidence="6">Large ribosomal subunit protein mL49</fullName>
    </recommendedName>
</protein>
<keyword evidence="5" id="KW-0687">Ribonucleoprotein</keyword>
<proteinExistence type="inferred from homology"/>
<dbReference type="PANTHER" id="PTHR13477">
    <property type="entry name" value="MITOCHONDRIAL 39S RIBOSOMAL PROTEIN L49"/>
    <property type="match status" value="1"/>
</dbReference>
<dbReference type="Proteomes" id="UP001369815">
    <property type="component" value="Unassembled WGS sequence"/>
</dbReference>
<comment type="subcellular location">
    <subcellularLocation>
        <location evidence="1">Mitochondrion</location>
    </subcellularLocation>
</comment>
<evidence type="ECO:0000256" key="1">
    <source>
        <dbReference type="ARBA" id="ARBA00004173"/>
    </source>
</evidence>
<feature type="region of interest" description="Disordered" evidence="7">
    <location>
        <begin position="1"/>
        <end position="43"/>
    </location>
</feature>
<evidence type="ECO:0000256" key="6">
    <source>
        <dbReference type="ARBA" id="ARBA00035191"/>
    </source>
</evidence>
<dbReference type="AlphaFoldDB" id="A0AAX6ML94"/>
<evidence type="ECO:0000256" key="3">
    <source>
        <dbReference type="ARBA" id="ARBA00022980"/>
    </source>
</evidence>
<keyword evidence="9" id="KW-1185">Reference proteome</keyword>
<comment type="caution">
    <text evidence="8">The sequence shown here is derived from an EMBL/GenBank/DDBJ whole genome shotgun (WGS) entry which is preliminary data.</text>
</comment>
<feature type="compositionally biased region" description="Polar residues" evidence="7">
    <location>
        <begin position="1"/>
        <end position="13"/>
    </location>
</feature>
<dbReference type="InterPro" id="IPR007740">
    <property type="entry name" value="Ribosomal_mL49"/>
</dbReference>
<dbReference type="Gene3D" id="3.30.780.10">
    <property type="entry name" value="SUI1-like domain"/>
    <property type="match status" value="1"/>
</dbReference>
<dbReference type="EMBL" id="JBANMG010000005">
    <property type="protein sequence ID" value="KAK6953223.1"/>
    <property type="molecule type" value="Genomic_DNA"/>
</dbReference>
<comment type="similarity">
    <text evidence="2">Belongs to the mitochondrion-specific ribosomal protein mL49 family.</text>
</comment>
<dbReference type="GO" id="GO:0003735">
    <property type="term" value="F:structural constituent of ribosome"/>
    <property type="evidence" value="ECO:0007669"/>
    <property type="project" value="InterPro"/>
</dbReference>
<evidence type="ECO:0000256" key="5">
    <source>
        <dbReference type="ARBA" id="ARBA00023274"/>
    </source>
</evidence>
<sequence length="124" mass="13838">MSVSASPGESTIPSEPIPSEAKEPVSSTTQTEQEGPKKRTQLPYFVARNNLNNLGVYHKQKRGGNLKLTLVKNGEGDLYALKKDIRDALQLREGDISVNMVTRQIVIRGHIKMQVFNFLHTMGF</sequence>
<name>A0AAX6ML94_9PEZI</name>
<evidence type="ECO:0000256" key="7">
    <source>
        <dbReference type="SAM" id="MobiDB-lite"/>
    </source>
</evidence>
<dbReference type="GO" id="GO:0005762">
    <property type="term" value="C:mitochondrial large ribosomal subunit"/>
    <property type="evidence" value="ECO:0007669"/>
    <property type="project" value="TreeGrafter"/>
</dbReference>